<dbReference type="Pfam" id="PF23339">
    <property type="entry name" value="PTHB1_CtH"/>
    <property type="match status" value="1"/>
</dbReference>
<proteinExistence type="predicted"/>
<evidence type="ECO:0000259" key="4">
    <source>
        <dbReference type="Pfam" id="PF23337"/>
    </source>
</evidence>
<reference evidence="7" key="1">
    <citation type="submission" date="2021-01" db="EMBL/GenBank/DDBJ databases">
        <authorList>
            <person name="Corre E."/>
            <person name="Pelletier E."/>
            <person name="Niang G."/>
            <person name="Scheremetjew M."/>
            <person name="Finn R."/>
            <person name="Kale V."/>
            <person name="Holt S."/>
            <person name="Cochrane G."/>
            <person name="Meng A."/>
            <person name="Brown T."/>
            <person name="Cohen L."/>
        </authorList>
    </citation>
    <scope>NUCLEOTIDE SEQUENCE</scope>
    <source>
        <strain evidence="7">NY070348D</strain>
    </source>
</reference>
<evidence type="ECO:0000259" key="6">
    <source>
        <dbReference type="Pfam" id="PF23339"/>
    </source>
</evidence>
<evidence type="ECO:0000256" key="1">
    <source>
        <dbReference type="SAM" id="MobiDB-lite"/>
    </source>
</evidence>
<name>A0A7S2RU22_9STRA</name>
<dbReference type="InterPro" id="IPR028074">
    <property type="entry name" value="PHTB1_GAE_dom"/>
</dbReference>
<dbReference type="PANTHER" id="PTHR20991:SF0">
    <property type="entry name" value="PROTEIN PTHB1"/>
    <property type="match status" value="1"/>
</dbReference>
<feature type="domain" description="PTHB1 GAE" evidence="3">
    <location>
        <begin position="507"/>
        <end position="594"/>
    </location>
</feature>
<dbReference type="Pfam" id="PF14727">
    <property type="entry name" value="PHTB1_N"/>
    <property type="match status" value="1"/>
</dbReference>
<dbReference type="Pfam" id="PF14728">
    <property type="entry name" value="PTHB1_GAE"/>
    <property type="match status" value="1"/>
</dbReference>
<dbReference type="PANTHER" id="PTHR20991">
    <property type="entry name" value="PARATHYROID HORMONE-RESPONSIVE B1 GENE"/>
    <property type="match status" value="1"/>
</dbReference>
<evidence type="ECO:0000259" key="2">
    <source>
        <dbReference type="Pfam" id="PF14727"/>
    </source>
</evidence>
<gene>
    <name evidence="7" type="ORF">QSP1433_LOCUS7001</name>
</gene>
<dbReference type="InterPro" id="IPR028073">
    <property type="entry name" value="PHTB1_N_dom"/>
</dbReference>
<dbReference type="GO" id="GO:0034464">
    <property type="term" value="C:BBSome"/>
    <property type="evidence" value="ECO:0007669"/>
    <property type="project" value="InterPro"/>
</dbReference>
<evidence type="ECO:0000259" key="5">
    <source>
        <dbReference type="Pfam" id="PF23338"/>
    </source>
</evidence>
<dbReference type="InterPro" id="IPR055362">
    <property type="entry name" value="PTHB1_pf_dom"/>
</dbReference>
<accession>A0A7S2RU22</accession>
<evidence type="ECO:0008006" key="8">
    <source>
        <dbReference type="Google" id="ProtNLM"/>
    </source>
</evidence>
<dbReference type="EMBL" id="HBHK01011194">
    <property type="protein sequence ID" value="CAD9680685.1"/>
    <property type="molecule type" value="Transcribed_RNA"/>
</dbReference>
<feature type="domain" description="PTHB1 hairpin" evidence="5">
    <location>
        <begin position="715"/>
        <end position="813"/>
    </location>
</feature>
<dbReference type="GO" id="GO:0016020">
    <property type="term" value="C:membrane"/>
    <property type="evidence" value="ECO:0007669"/>
    <property type="project" value="TreeGrafter"/>
</dbReference>
<dbReference type="AlphaFoldDB" id="A0A7S2RU22"/>
<dbReference type="InterPro" id="IPR055364">
    <property type="entry name" value="PTHB1_CtH_dom"/>
</dbReference>
<dbReference type="InterPro" id="IPR026511">
    <property type="entry name" value="PTHB1"/>
</dbReference>
<dbReference type="Pfam" id="PF23338">
    <property type="entry name" value="PTHB1_hp"/>
    <property type="match status" value="1"/>
</dbReference>
<feature type="region of interest" description="Disordered" evidence="1">
    <location>
        <begin position="443"/>
        <end position="462"/>
    </location>
</feature>
<organism evidence="7">
    <name type="scientific">Mucochytrium quahogii</name>
    <dbReference type="NCBI Taxonomy" id="96639"/>
    <lineage>
        <taxon>Eukaryota</taxon>
        <taxon>Sar</taxon>
        <taxon>Stramenopiles</taxon>
        <taxon>Bigyra</taxon>
        <taxon>Labyrinthulomycetes</taxon>
        <taxon>Thraustochytrida</taxon>
        <taxon>Thraustochytriidae</taxon>
        <taxon>Mucochytrium</taxon>
    </lineage>
</organism>
<dbReference type="GO" id="GO:0060271">
    <property type="term" value="P:cilium assembly"/>
    <property type="evidence" value="ECO:0007669"/>
    <property type="project" value="TreeGrafter"/>
</dbReference>
<dbReference type="Pfam" id="PF23337">
    <property type="entry name" value="PTHB1_pf"/>
    <property type="match status" value="1"/>
</dbReference>
<feature type="domain" description="PTHB1 C-terminal helix bundle" evidence="6">
    <location>
        <begin position="820"/>
        <end position="900"/>
    </location>
</feature>
<feature type="domain" description="PTHB1 N-terminal" evidence="2">
    <location>
        <begin position="2"/>
        <end position="375"/>
    </location>
</feature>
<feature type="domain" description="PTHB1 platform" evidence="4">
    <location>
        <begin position="601"/>
        <end position="707"/>
    </location>
</feature>
<protein>
    <recommendedName>
        <fullName evidence="8">Bardet-Biedl syndrome 9</fullName>
    </recommendedName>
</protein>
<evidence type="ECO:0000313" key="7">
    <source>
        <dbReference type="EMBL" id="CAD9680685.1"/>
    </source>
</evidence>
<evidence type="ECO:0000259" key="3">
    <source>
        <dbReference type="Pfam" id="PF14728"/>
    </source>
</evidence>
<sequence length="919" mass="101589">MFSVRANWTAGRDTSNGQDEYDCGGLCVGRFVTGKTEHDERIATGSLGGMLRVYRPQLREYQVEDLELEVDLEQPILQLECGRFVSHGQNTLYLAVLHPRMLCVFCVAEQAGGFLTLEKRYSHTLGDGGEHFSSANMIFGPFGGVKDKDFIAVQSLDGQLHVFEQESFAFIRQLNHVLLPGPLAYVRKMDSLLVCNSQYQLDCYKYHMLASSTSRVLSKNTSDATALVQTDWTFTAGEQILDVFASRLSTGLMASQVDIFLLCDRSIYCLSERGVARTHIKLDIGMNPMCCVSLPILQLGQSGQMVESPTGLRNLLVCSETGQLTVFKEFGIMWTAHMPQHAPAAVQLAKVNDVNGMIVTLSDDGQLFVSHLGTEVAQEVLPRRKKVSKTTPKTAECVDEKKTNSEEIIAQELREAEEMNFEQMNREHSILLEKIRKLHENMENNDPNETHAAGGSLKEKRHSNRLVARVQVPATLDELSPEDSALAKTEDVERAYGYRGDGEVMQLTLKVFVSCKGVGGAKDVHGVVHLPEPFVCAKNSFALENVVGVTESGRALTPQTIDIPVRIKSGLPVSTLCAKVVCSYKTKTGAMRTCSEPFRLPLFMAARVRKPIKNSSSKVTIETDQDASRVTVLFDDLLRQPGVEPGLIESLAGSTSNVLSVEFLDGANATILAAKSGGRYRVQGTSLGHLWPLVEELHNRLSETRAGVQFQFTEPLPLNALFSTLDNHHAARLAYLKAASNLNNHAYHYRLIQKRLLTRFKDKNAPPLRGLDTLLNLTHECIMDATTELAAGKNHQTTCAILLSASVSLLHYLSNCKFKLAKDDLEMLKSHFSTSVLESDGSQMGWEELTDISITHLLRTRLAKIPKKSVQASASSVSCPTMSADTTKLKKHISIMFDRISKCANNNSHASVEEKRLEQ</sequence>
<dbReference type="InterPro" id="IPR055363">
    <property type="entry name" value="PTHB1_hp_dom"/>
</dbReference>